<keyword evidence="1" id="KW-1133">Transmembrane helix</keyword>
<keyword evidence="1" id="KW-0472">Membrane</keyword>
<gene>
    <name evidence="3" type="ORF">C8E97_6258</name>
</gene>
<evidence type="ECO:0000313" key="3">
    <source>
        <dbReference type="EMBL" id="RKT57536.1"/>
    </source>
</evidence>
<sequence>MDERGIRVGDAEREQALRLLGEHLGEGRLDVDEYGDRSARVTTAKTREELLALFRDLPEPQPRFARVAPLPSPAAPVRRGSRLDPRVVAGVVPVVGIACVVLFLTGFRNPLIFLLVPAVALLVGRLGDRR</sequence>
<feature type="transmembrane region" description="Helical" evidence="1">
    <location>
        <begin position="87"/>
        <end position="105"/>
    </location>
</feature>
<keyword evidence="4" id="KW-1185">Reference proteome</keyword>
<dbReference type="AlphaFoldDB" id="A0A495W774"/>
<protein>
    <submittedName>
        <fullName evidence="3">Uncharacterized protein DUF1707</fullName>
    </submittedName>
</protein>
<dbReference type="Pfam" id="PF08044">
    <property type="entry name" value="DUF1707"/>
    <property type="match status" value="1"/>
</dbReference>
<dbReference type="InterPro" id="IPR012551">
    <property type="entry name" value="DUF1707_SHOCT-like"/>
</dbReference>
<dbReference type="RefSeq" id="WP_121009306.1">
    <property type="nucleotide sequence ID" value="NZ_RBXO01000001.1"/>
</dbReference>
<evidence type="ECO:0000313" key="4">
    <source>
        <dbReference type="Proteomes" id="UP000282084"/>
    </source>
</evidence>
<comment type="caution">
    <text evidence="3">The sequence shown here is derived from an EMBL/GenBank/DDBJ whole genome shotgun (WGS) entry which is preliminary data.</text>
</comment>
<feature type="domain" description="DUF1707" evidence="2">
    <location>
        <begin position="6"/>
        <end position="58"/>
    </location>
</feature>
<evidence type="ECO:0000256" key="1">
    <source>
        <dbReference type="SAM" id="Phobius"/>
    </source>
</evidence>
<keyword evidence="1" id="KW-0812">Transmembrane</keyword>
<accession>A0A495W774</accession>
<feature type="transmembrane region" description="Helical" evidence="1">
    <location>
        <begin position="111"/>
        <end position="127"/>
    </location>
</feature>
<evidence type="ECO:0000259" key="2">
    <source>
        <dbReference type="Pfam" id="PF08044"/>
    </source>
</evidence>
<proteinExistence type="predicted"/>
<dbReference type="Proteomes" id="UP000282084">
    <property type="component" value="Unassembled WGS sequence"/>
</dbReference>
<name>A0A495W774_9PSEU</name>
<organism evidence="3 4">
    <name type="scientific">Saccharothrix australiensis</name>
    <dbReference type="NCBI Taxonomy" id="2072"/>
    <lineage>
        <taxon>Bacteria</taxon>
        <taxon>Bacillati</taxon>
        <taxon>Actinomycetota</taxon>
        <taxon>Actinomycetes</taxon>
        <taxon>Pseudonocardiales</taxon>
        <taxon>Pseudonocardiaceae</taxon>
        <taxon>Saccharothrix</taxon>
    </lineage>
</organism>
<dbReference type="EMBL" id="RBXO01000001">
    <property type="protein sequence ID" value="RKT57536.1"/>
    <property type="molecule type" value="Genomic_DNA"/>
</dbReference>
<reference evidence="3 4" key="1">
    <citation type="submission" date="2018-10" db="EMBL/GenBank/DDBJ databases">
        <title>Sequencing the genomes of 1000 actinobacteria strains.</title>
        <authorList>
            <person name="Klenk H.-P."/>
        </authorList>
    </citation>
    <scope>NUCLEOTIDE SEQUENCE [LARGE SCALE GENOMIC DNA]</scope>
    <source>
        <strain evidence="3 4">DSM 43800</strain>
    </source>
</reference>
<dbReference type="OrthoDB" id="3534574at2"/>